<feature type="region of interest" description="Disordered" evidence="1">
    <location>
        <begin position="1"/>
        <end position="22"/>
    </location>
</feature>
<keyword evidence="3" id="KW-1185">Reference proteome</keyword>
<sequence length="87" mass="9999">MRVWGPAGRPAGGDSKVVRSRSPAGTIRHVVWGIKKLKKPWPLDHSNALANSQPTMMRWFNQKEKARNYYYHTSPVSQPRRQVETKS</sequence>
<dbReference type="EMBL" id="OZ034818">
    <property type="protein sequence ID" value="CAL1390984.1"/>
    <property type="molecule type" value="Genomic_DNA"/>
</dbReference>
<dbReference type="Proteomes" id="UP001497516">
    <property type="component" value="Chromosome 5"/>
</dbReference>
<proteinExistence type="predicted"/>
<evidence type="ECO:0000313" key="2">
    <source>
        <dbReference type="EMBL" id="CAL1390984.1"/>
    </source>
</evidence>
<accession>A0AAV2EYY0</accession>
<protein>
    <submittedName>
        <fullName evidence="2">Uncharacterized protein</fullName>
    </submittedName>
</protein>
<dbReference type="AlphaFoldDB" id="A0AAV2EYY0"/>
<name>A0AAV2EYY0_9ROSI</name>
<organism evidence="2 3">
    <name type="scientific">Linum trigynum</name>
    <dbReference type="NCBI Taxonomy" id="586398"/>
    <lineage>
        <taxon>Eukaryota</taxon>
        <taxon>Viridiplantae</taxon>
        <taxon>Streptophyta</taxon>
        <taxon>Embryophyta</taxon>
        <taxon>Tracheophyta</taxon>
        <taxon>Spermatophyta</taxon>
        <taxon>Magnoliopsida</taxon>
        <taxon>eudicotyledons</taxon>
        <taxon>Gunneridae</taxon>
        <taxon>Pentapetalae</taxon>
        <taxon>rosids</taxon>
        <taxon>fabids</taxon>
        <taxon>Malpighiales</taxon>
        <taxon>Linaceae</taxon>
        <taxon>Linum</taxon>
    </lineage>
</organism>
<evidence type="ECO:0000313" key="3">
    <source>
        <dbReference type="Proteomes" id="UP001497516"/>
    </source>
</evidence>
<gene>
    <name evidence="2" type="ORF">LTRI10_LOCUS31735</name>
</gene>
<reference evidence="2 3" key="1">
    <citation type="submission" date="2024-04" db="EMBL/GenBank/DDBJ databases">
        <authorList>
            <person name="Fracassetti M."/>
        </authorList>
    </citation>
    <scope>NUCLEOTIDE SEQUENCE [LARGE SCALE GENOMIC DNA]</scope>
</reference>
<evidence type="ECO:0000256" key="1">
    <source>
        <dbReference type="SAM" id="MobiDB-lite"/>
    </source>
</evidence>